<evidence type="ECO:0000259" key="7">
    <source>
        <dbReference type="Pfam" id="PF25019"/>
    </source>
</evidence>
<dbReference type="Gene3D" id="3.40.50.300">
    <property type="entry name" value="P-loop containing nucleotide triphosphate hydrolases"/>
    <property type="match status" value="1"/>
</dbReference>
<dbReference type="InterPro" id="IPR027417">
    <property type="entry name" value="P-loop_NTPase"/>
</dbReference>
<dbReference type="PANTHER" id="PTHR36766:SF40">
    <property type="entry name" value="DISEASE RESISTANCE PROTEIN RGA3"/>
    <property type="match status" value="1"/>
</dbReference>
<dbReference type="Pfam" id="PF23598">
    <property type="entry name" value="LRR_14"/>
    <property type="match status" value="1"/>
</dbReference>
<proteinExistence type="predicted"/>
<evidence type="ECO:0000256" key="3">
    <source>
        <dbReference type="ARBA" id="ARBA00022821"/>
    </source>
</evidence>
<dbReference type="GO" id="GO:0006952">
    <property type="term" value="P:defense response"/>
    <property type="evidence" value="ECO:0007669"/>
    <property type="project" value="UniProtKB-KW"/>
</dbReference>
<dbReference type="SUPFAM" id="SSF52058">
    <property type="entry name" value="L domain-like"/>
    <property type="match status" value="1"/>
</dbReference>
<feature type="domain" description="Disease resistance R13L4/SHOC-2-like LRR" evidence="6">
    <location>
        <begin position="547"/>
        <end position="627"/>
    </location>
</feature>
<dbReference type="InterPro" id="IPR055414">
    <property type="entry name" value="LRR_R13L4/SHOC2-like"/>
</dbReference>
<dbReference type="EMBL" id="LR862142">
    <property type="protein sequence ID" value="CAD1823084.1"/>
    <property type="molecule type" value="Genomic_DNA"/>
</dbReference>
<keyword evidence="1" id="KW-0433">Leucine-rich repeat</keyword>
<evidence type="ECO:0000256" key="2">
    <source>
        <dbReference type="ARBA" id="ARBA00022737"/>
    </source>
</evidence>
<dbReference type="InterPro" id="IPR003591">
    <property type="entry name" value="Leu-rich_rpt_typical-subtyp"/>
</dbReference>
<protein>
    <submittedName>
        <fullName evidence="8">Uncharacterized protein</fullName>
    </submittedName>
</protein>
<keyword evidence="3" id="KW-0611">Plant defense</keyword>
<dbReference type="SMART" id="SM00369">
    <property type="entry name" value="LRR_TYP"/>
    <property type="match status" value="3"/>
</dbReference>
<gene>
    <name evidence="8" type="ORF">CB5_LOCUS6295</name>
</gene>
<dbReference type="GO" id="GO:0043531">
    <property type="term" value="F:ADP binding"/>
    <property type="evidence" value="ECO:0007669"/>
    <property type="project" value="InterPro"/>
</dbReference>
<dbReference type="SUPFAM" id="SSF52540">
    <property type="entry name" value="P-loop containing nucleoside triphosphate hydrolases"/>
    <property type="match status" value="1"/>
</dbReference>
<evidence type="ECO:0000259" key="4">
    <source>
        <dbReference type="Pfam" id="PF00931"/>
    </source>
</evidence>
<dbReference type="Pfam" id="PF25019">
    <property type="entry name" value="LRR_R13L1-DRL21"/>
    <property type="match status" value="1"/>
</dbReference>
<dbReference type="InterPro" id="IPR058922">
    <property type="entry name" value="WHD_DRP"/>
</dbReference>
<keyword evidence="2" id="KW-0677">Repeat</keyword>
<dbReference type="Gene3D" id="1.10.8.430">
    <property type="entry name" value="Helical domain of apoptotic protease-activating factors"/>
    <property type="match status" value="1"/>
</dbReference>
<feature type="domain" description="NB-ARC" evidence="4">
    <location>
        <begin position="161"/>
        <end position="324"/>
    </location>
</feature>
<dbReference type="Pfam" id="PF23559">
    <property type="entry name" value="WHD_DRP"/>
    <property type="match status" value="1"/>
</dbReference>
<evidence type="ECO:0000313" key="8">
    <source>
        <dbReference type="EMBL" id="CAD1823084.1"/>
    </source>
</evidence>
<reference evidence="8" key="1">
    <citation type="submission" date="2020-07" db="EMBL/GenBank/DDBJ databases">
        <authorList>
            <person name="Lin J."/>
        </authorList>
    </citation>
    <scope>NUCLEOTIDE SEQUENCE</scope>
</reference>
<feature type="domain" description="R13L1/DRL21-like LRR repeat region" evidence="7">
    <location>
        <begin position="706"/>
        <end position="839"/>
    </location>
</feature>
<dbReference type="PRINTS" id="PR00364">
    <property type="entry name" value="DISEASERSIST"/>
</dbReference>
<evidence type="ECO:0000256" key="1">
    <source>
        <dbReference type="ARBA" id="ARBA00022614"/>
    </source>
</evidence>
<organism evidence="8">
    <name type="scientific">Ananas comosus var. bracteatus</name>
    <name type="common">red pineapple</name>
    <dbReference type="NCBI Taxonomy" id="296719"/>
    <lineage>
        <taxon>Eukaryota</taxon>
        <taxon>Viridiplantae</taxon>
        <taxon>Streptophyta</taxon>
        <taxon>Embryophyta</taxon>
        <taxon>Tracheophyta</taxon>
        <taxon>Spermatophyta</taxon>
        <taxon>Magnoliopsida</taxon>
        <taxon>Liliopsida</taxon>
        <taxon>Poales</taxon>
        <taxon>Bromeliaceae</taxon>
        <taxon>Bromelioideae</taxon>
        <taxon>Ananas</taxon>
    </lineage>
</organism>
<dbReference type="InterPro" id="IPR042197">
    <property type="entry name" value="Apaf_helical"/>
</dbReference>
<dbReference type="Gene3D" id="3.80.10.10">
    <property type="entry name" value="Ribonuclease Inhibitor"/>
    <property type="match status" value="2"/>
</dbReference>
<dbReference type="InterPro" id="IPR002182">
    <property type="entry name" value="NB-ARC"/>
</dbReference>
<dbReference type="Pfam" id="PF00931">
    <property type="entry name" value="NB-ARC"/>
    <property type="match status" value="1"/>
</dbReference>
<accession>A0A6V7NXN6</accession>
<name>A0A6V7NXN6_ANACO</name>
<evidence type="ECO:0000259" key="6">
    <source>
        <dbReference type="Pfam" id="PF23598"/>
    </source>
</evidence>
<feature type="domain" description="Disease resistance protein winged helix" evidence="5">
    <location>
        <begin position="398"/>
        <end position="458"/>
    </location>
</feature>
<dbReference type="InterPro" id="IPR032675">
    <property type="entry name" value="LRR_dom_sf"/>
</dbReference>
<evidence type="ECO:0000259" key="5">
    <source>
        <dbReference type="Pfam" id="PF23559"/>
    </source>
</evidence>
<dbReference type="InterPro" id="IPR056789">
    <property type="entry name" value="LRR_R13L1-DRL21"/>
</dbReference>
<dbReference type="PANTHER" id="PTHR36766">
    <property type="entry name" value="PLANT BROAD-SPECTRUM MILDEW RESISTANCE PROTEIN RPW8"/>
    <property type="match status" value="1"/>
</dbReference>
<sequence>MALQDVAAVLEVPVVPEVAAVLERTRQRLSSEVVTEFVSRAGFGAELDRLIGRLTEIYLAVPTAGLPDRAERYWHKEIEDACCFSDRFVDLVREYPHGSLDDGIRLMEEDYDVGCGLKTLLRIFGNLLKRLEFCAAESEILGRDENKEIIFQIILSVVRISNSDHLRLVHISGSEGSGKTALARLVYNDPRVKKYFDCRMWVAVPEDFDVELIVMKIIKCAIRSANRMLDLGSVDKLYDNLRQVLHGRKFFLVLDDVLSVNYDGWELLRSLLSVGEEGSTIITTVNWEEGTNTMIAESGVPYMLEPLPEDVCFDLLVKKAFGTETKVDFRAFSAIGKKIVGKCRGLPLAINMIGEMLRCNPEIPNHLLDYLDSLHTFTKFSYQTLPLHLQWCITYLTLFPYDYAFDKHKVVELWNAEGFISCAHQDDIIEDYSGHFFDILVSYSFLQAVQYPYDQVRYHVNRYLYFHAQALSTENFVQYPSRPFARPKTIRLSSLLCDEDTRTFPSDLSQCHNLRTLLLVKNSKMDELKKKIQITRINDDLFTHLANLCLLDLNSCAISELPKSIKRLSCLRYLNLSETDIETIPESIGNLWELQILNLSSCKNFHTIPESIGGLQKMLILNLSHCRELCTLHPSITKLRNLETLNLEGCCKLDSLPESMYSLRELKHLNILGCSSLTTMPRRMGWLSRLQTLSRFIVTAERGRKIEELGSLDNLKGALQIENLEKALDPEDAKRAQLNSKRNITSLALYWSWLNFYNDDNEASDSTVQQVLEALQPPPSLEILDIFSYPGTGAPQWMTNGKSTLKSMVEIRLVNLKRLESLPPLGQFPCLKVIEIRGMNAMTCVDDTFSGNDGMFPKLEKLTFSQMPNLEKWVMEDNQDKFPRLSNLTIAHCPKLKVLHFSCSSLKNLTLLFNNEMLYSTPGALKYFGRSLQKLTIGLCYELVATSTCEALRDLTALKELEISECDELISLPHCMRYLTSLRYMTIMNCRNLKTLPYWLTRSRSRPELLISGCPKLLHQT</sequence>
<dbReference type="AlphaFoldDB" id="A0A6V7NXN6"/>